<dbReference type="GO" id="GO:0008270">
    <property type="term" value="F:zinc ion binding"/>
    <property type="evidence" value="ECO:0007669"/>
    <property type="project" value="InterPro"/>
</dbReference>
<keyword evidence="5" id="KW-0539">Nucleus</keyword>
<dbReference type="GO" id="GO:0000981">
    <property type="term" value="F:DNA-binding transcription factor activity, RNA polymerase II-specific"/>
    <property type="evidence" value="ECO:0007669"/>
    <property type="project" value="InterPro"/>
</dbReference>
<name>A0A1L9SYE4_9EURO</name>
<accession>A0A1L9SYE4</accession>
<dbReference type="InterPro" id="IPR021858">
    <property type="entry name" value="Fun_TF"/>
</dbReference>
<comment type="subcellular location">
    <subcellularLocation>
        <location evidence="1">Nucleus</location>
    </subcellularLocation>
</comment>
<evidence type="ECO:0000256" key="2">
    <source>
        <dbReference type="ARBA" id="ARBA00023015"/>
    </source>
</evidence>
<dbReference type="STRING" id="1036612.A0A1L9SYE4"/>
<dbReference type="PROSITE" id="PS00463">
    <property type="entry name" value="ZN2_CY6_FUNGAL_1"/>
    <property type="match status" value="1"/>
</dbReference>
<evidence type="ECO:0000313" key="9">
    <source>
        <dbReference type="Proteomes" id="UP000184356"/>
    </source>
</evidence>
<dbReference type="OrthoDB" id="5386330at2759"/>
<gene>
    <name evidence="8" type="ORF">ASPSYDRAFT_214690</name>
</gene>
<dbReference type="InterPro" id="IPR036864">
    <property type="entry name" value="Zn2-C6_fun-type_DNA-bd_sf"/>
</dbReference>
<dbReference type="GO" id="GO:0000976">
    <property type="term" value="F:transcription cis-regulatory region binding"/>
    <property type="evidence" value="ECO:0007669"/>
    <property type="project" value="TreeGrafter"/>
</dbReference>
<feature type="compositionally biased region" description="Basic residues" evidence="6">
    <location>
        <begin position="98"/>
        <end position="110"/>
    </location>
</feature>
<dbReference type="Proteomes" id="UP000184356">
    <property type="component" value="Unassembled WGS sequence"/>
</dbReference>
<feature type="domain" description="Zn(2)-C6 fungal-type" evidence="7">
    <location>
        <begin position="14"/>
        <end position="43"/>
    </location>
</feature>
<keyword evidence="9" id="KW-1185">Reference proteome</keyword>
<feature type="compositionally biased region" description="Polar residues" evidence="6">
    <location>
        <begin position="76"/>
        <end position="91"/>
    </location>
</feature>
<keyword evidence="4" id="KW-0804">Transcription</keyword>
<evidence type="ECO:0000259" key="7">
    <source>
        <dbReference type="PROSITE" id="PS50048"/>
    </source>
</evidence>
<dbReference type="PROSITE" id="PS50048">
    <property type="entry name" value="ZN2_CY6_FUNGAL_2"/>
    <property type="match status" value="1"/>
</dbReference>
<feature type="compositionally biased region" description="Polar residues" evidence="6">
    <location>
        <begin position="115"/>
        <end position="130"/>
    </location>
</feature>
<dbReference type="SMART" id="SM00066">
    <property type="entry name" value="GAL4"/>
    <property type="match status" value="1"/>
</dbReference>
<dbReference type="RefSeq" id="XP_040695995.1">
    <property type="nucleotide sequence ID" value="XM_040844097.1"/>
</dbReference>
<dbReference type="GO" id="GO:0005634">
    <property type="term" value="C:nucleus"/>
    <property type="evidence" value="ECO:0007669"/>
    <property type="project" value="UniProtKB-SubCell"/>
</dbReference>
<dbReference type="CDD" id="cd00067">
    <property type="entry name" value="GAL4"/>
    <property type="match status" value="1"/>
</dbReference>
<evidence type="ECO:0000256" key="4">
    <source>
        <dbReference type="ARBA" id="ARBA00023163"/>
    </source>
</evidence>
<evidence type="ECO:0000256" key="3">
    <source>
        <dbReference type="ARBA" id="ARBA00023125"/>
    </source>
</evidence>
<dbReference type="InterPro" id="IPR001138">
    <property type="entry name" value="Zn2Cys6_DnaBD"/>
</dbReference>
<dbReference type="Gene3D" id="4.10.240.10">
    <property type="entry name" value="Zn(2)-C6 fungal-type DNA-binding domain"/>
    <property type="match status" value="1"/>
</dbReference>
<dbReference type="Pfam" id="PF11951">
    <property type="entry name" value="Fungal_trans_2"/>
    <property type="match status" value="2"/>
</dbReference>
<evidence type="ECO:0000313" key="8">
    <source>
        <dbReference type="EMBL" id="OJJ52189.1"/>
    </source>
</evidence>
<dbReference type="GO" id="GO:0045944">
    <property type="term" value="P:positive regulation of transcription by RNA polymerase II"/>
    <property type="evidence" value="ECO:0007669"/>
    <property type="project" value="TreeGrafter"/>
</dbReference>
<organism evidence="8 9">
    <name type="scientific">Aspergillus sydowii CBS 593.65</name>
    <dbReference type="NCBI Taxonomy" id="1036612"/>
    <lineage>
        <taxon>Eukaryota</taxon>
        <taxon>Fungi</taxon>
        <taxon>Dikarya</taxon>
        <taxon>Ascomycota</taxon>
        <taxon>Pezizomycotina</taxon>
        <taxon>Eurotiomycetes</taxon>
        <taxon>Eurotiomycetidae</taxon>
        <taxon>Eurotiales</taxon>
        <taxon>Aspergillaceae</taxon>
        <taxon>Aspergillus</taxon>
        <taxon>Aspergillus subgen. Nidulantes</taxon>
    </lineage>
</organism>
<keyword evidence="2" id="KW-0805">Transcription regulation</keyword>
<evidence type="ECO:0000256" key="6">
    <source>
        <dbReference type="SAM" id="MobiDB-lite"/>
    </source>
</evidence>
<dbReference type="PANTHER" id="PTHR37534">
    <property type="entry name" value="TRANSCRIPTIONAL ACTIVATOR PROTEIN UGA3"/>
    <property type="match status" value="1"/>
</dbReference>
<reference evidence="9" key="1">
    <citation type="journal article" date="2017" name="Genome Biol.">
        <title>Comparative genomics reveals high biological diversity and specific adaptations in the industrially and medically important fungal genus Aspergillus.</title>
        <authorList>
            <person name="de Vries R.P."/>
            <person name="Riley R."/>
            <person name="Wiebenga A."/>
            <person name="Aguilar-Osorio G."/>
            <person name="Amillis S."/>
            <person name="Uchima C.A."/>
            <person name="Anderluh G."/>
            <person name="Asadollahi M."/>
            <person name="Askin M."/>
            <person name="Barry K."/>
            <person name="Battaglia E."/>
            <person name="Bayram O."/>
            <person name="Benocci T."/>
            <person name="Braus-Stromeyer S.A."/>
            <person name="Caldana C."/>
            <person name="Canovas D."/>
            <person name="Cerqueira G.C."/>
            <person name="Chen F."/>
            <person name="Chen W."/>
            <person name="Choi C."/>
            <person name="Clum A."/>
            <person name="Dos Santos R.A."/>
            <person name="Damasio A.R."/>
            <person name="Diallinas G."/>
            <person name="Emri T."/>
            <person name="Fekete E."/>
            <person name="Flipphi M."/>
            <person name="Freyberg S."/>
            <person name="Gallo A."/>
            <person name="Gournas C."/>
            <person name="Habgood R."/>
            <person name="Hainaut M."/>
            <person name="Harispe M.L."/>
            <person name="Henrissat B."/>
            <person name="Hilden K.S."/>
            <person name="Hope R."/>
            <person name="Hossain A."/>
            <person name="Karabika E."/>
            <person name="Karaffa L."/>
            <person name="Karanyi Z."/>
            <person name="Krasevec N."/>
            <person name="Kuo A."/>
            <person name="Kusch H."/>
            <person name="LaButti K."/>
            <person name="Lagendijk E.L."/>
            <person name="Lapidus A."/>
            <person name="Levasseur A."/>
            <person name="Lindquist E."/>
            <person name="Lipzen A."/>
            <person name="Logrieco A.F."/>
            <person name="MacCabe A."/>
            <person name="Maekelae M.R."/>
            <person name="Malavazi I."/>
            <person name="Melin P."/>
            <person name="Meyer V."/>
            <person name="Mielnichuk N."/>
            <person name="Miskei M."/>
            <person name="Molnar A.P."/>
            <person name="Mule G."/>
            <person name="Ngan C.Y."/>
            <person name="Orejas M."/>
            <person name="Orosz E."/>
            <person name="Ouedraogo J.P."/>
            <person name="Overkamp K.M."/>
            <person name="Park H.-S."/>
            <person name="Perrone G."/>
            <person name="Piumi F."/>
            <person name="Punt P.J."/>
            <person name="Ram A.F."/>
            <person name="Ramon A."/>
            <person name="Rauscher S."/>
            <person name="Record E."/>
            <person name="Riano-Pachon D.M."/>
            <person name="Robert V."/>
            <person name="Roehrig J."/>
            <person name="Ruller R."/>
            <person name="Salamov A."/>
            <person name="Salih N.S."/>
            <person name="Samson R.A."/>
            <person name="Sandor E."/>
            <person name="Sanguinetti M."/>
            <person name="Schuetze T."/>
            <person name="Sepcic K."/>
            <person name="Shelest E."/>
            <person name="Sherlock G."/>
            <person name="Sophianopoulou V."/>
            <person name="Squina F.M."/>
            <person name="Sun H."/>
            <person name="Susca A."/>
            <person name="Todd R.B."/>
            <person name="Tsang A."/>
            <person name="Unkles S.E."/>
            <person name="van de Wiele N."/>
            <person name="van Rossen-Uffink D."/>
            <person name="Oliveira J.V."/>
            <person name="Vesth T.C."/>
            <person name="Visser J."/>
            <person name="Yu J.-H."/>
            <person name="Zhou M."/>
            <person name="Andersen M.R."/>
            <person name="Archer D.B."/>
            <person name="Baker S.E."/>
            <person name="Benoit I."/>
            <person name="Brakhage A.A."/>
            <person name="Braus G.H."/>
            <person name="Fischer R."/>
            <person name="Frisvad J.C."/>
            <person name="Goldman G.H."/>
            <person name="Houbraken J."/>
            <person name="Oakley B."/>
            <person name="Pocsi I."/>
            <person name="Scazzocchio C."/>
            <person name="Seiboth B."/>
            <person name="vanKuyk P.A."/>
            <person name="Wortman J."/>
            <person name="Dyer P.S."/>
            <person name="Grigoriev I.V."/>
        </authorList>
    </citation>
    <scope>NUCLEOTIDE SEQUENCE [LARGE SCALE GENOMIC DNA]</scope>
    <source>
        <strain evidence="9">CBS 593.65</strain>
    </source>
</reference>
<evidence type="ECO:0000256" key="5">
    <source>
        <dbReference type="ARBA" id="ARBA00023242"/>
    </source>
</evidence>
<evidence type="ECO:0000256" key="1">
    <source>
        <dbReference type="ARBA" id="ARBA00004123"/>
    </source>
</evidence>
<dbReference type="AlphaFoldDB" id="A0A1L9SYE4"/>
<dbReference type="GeneID" id="63760170"/>
<dbReference type="VEuPathDB" id="FungiDB:ASPSYDRAFT_214690"/>
<keyword evidence="3" id="KW-0238">DNA-binding</keyword>
<protein>
    <recommendedName>
        <fullName evidence="7">Zn(2)-C6 fungal-type domain-containing protein</fullName>
    </recommendedName>
</protein>
<sequence length="506" mass="56454">MMSASNRTRRDGRGCFQCSKRRIVCDRGEPTCHKCQKKGIECSGSGRFRFYQGATIRGLSQGGTVPVTAPDPLARPQSSCSGQQTPLNIRWQSDRPSSRAKRKQSVRARVKTADANAQNSQHGANTTDVGSSAVCDERHSARRVVENVPSPASALSLTSSAFDEWCQTPGSQTDDDTVEEVGTSKAIQIYTPNSVSPWISPLSSRTRMLFSHFADVVAPIMVVLDNISNGYREILLPLACQDELLQQSICAVAAQHLALRQPRFRRFAESGRAAIISRLRRDAFQEPTERLFSASTWATLIVLLVGETITASPEYAHLLQMLFCMAGNTPDMTMNSVNQFLTQQTHMFQFLGQPFLGENRGLDMLQLPLDLFLDWTYYDLPPESTYTQSLGIIREAFIKASQIYIGRATHSEDQWLRLEELKELVSRIHPDEQGSHALVWVCFIGAADSTTPEHRQFFASRMEAVFRKTGFQNVAAAIQSLPAIWSQKDSGRWTSRLNRTLPALIM</sequence>
<dbReference type="Pfam" id="PF00172">
    <property type="entry name" value="Zn_clus"/>
    <property type="match status" value="1"/>
</dbReference>
<dbReference type="PANTHER" id="PTHR37534:SF17">
    <property type="entry name" value="ZN(2)-C6 FUNGAL-TYPE DOMAIN-CONTAINING PROTEIN"/>
    <property type="match status" value="1"/>
</dbReference>
<feature type="region of interest" description="Disordered" evidence="6">
    <location>
        <begin position="61"/>
        <end position="132"/>
    </location>
</feature>
<dbReference type="EMBL" id="KV878604">
    <property type="protein sequence ID" value="OJJ52189.1"/>
    <property type="molecule type" value="Genomic_DNA"/>
</dbReference>
<dbReference type="SUPFAM" id="SSF57701">
    <property type="entry name" value="Zn2/Cys6 DNA-binding domain"/>
    <property type="match status" value="1"/>
</dbReference>
<proteinExistence type="predicted"/>